<organism evidence="1 2">
    <name type="scientific">Salinibacter ruber</name>
    <dbReference type="NCBI Taxonomy" id="146919"/>
    <lineage>
        <taxon>Bacteria</taxon>
        <taxon>Pseudomonadati</taxon>
        <taxon>Rhodothermota</taxon>
        <taxon>Rhodothermia</taxon>
        <taxon>Rhodothermales</taxon>
        <taxon>Salinibacteraceae</taxon>
        <taxon>Salinibacter</taxon>
    </lineage>
</organism>
<accession>A0A9X2UPF6</accession>
<evidence type="ECO:0000313" key="2">
    <source>
        <dbReference type="Proteomes" id="UP001155040"/>
    </source>
</evidence>
<evidence type="ECO:0000313" key="1">
    <source>
        <dbReference type="EMBL" id="MCS4037729.1"/>
    </source>
</evidence>
<gene>
    <name evidence="1" type="ORF">GGQ01_002816</name>
</gene>
<dbReference type="EMBL" id="JANUBF010000024">
    <property type="protein sequence ID" value="MCS4037729.1"/>
    <property type="molecule type" value="Genomic_DNA"/>
</dbReference>
<comment type="caution">
    <text evidence="1">The sequence shown here is derived from an EMBL/GenBank/DDBJ whole genome shotgun (WGS) entry which is preliminary data.</text>
</comment>
<dbReference type="AlphaFoldDB" id="A0A9X2UPF6"/>
<sequence>MGQQQLLLLVLSAVIVGLAVLAGIEAFNQGERQATRDALVQRAISVGTDILAAHRKPPRLGGIDLEEEPDDDVMAAAAGFDSNGSGADIPAGGAAGPAVCDIDGSSGVVEDDYENAYVHCGSGGSGSGSPRGFVVTVRVNPHPEDEPFEEKVGVVAIQEECEDKDDCDL</sequence>
<protein>
    <submittedName>
        <fullName evidence="1">Uncharacterized protein</fullName>
    </submittedName>
</protein>
<reference evidence="1" key="1">
    <citation type="submission" date="2022-08" db="EMBL/GenBank/DDBJ databases">
        <title>Genomic Encyclopedia of Type Strains, Phase V (KMG-V): Genome sequencing to study the core and pangenomes of soil and plant-associated prokaryotes.</title>
        <authorList>
            <person name="Whitman W."/>
        </authorList>
    </citation>
    <scope>NUCLEOTIDE SEQUENCE</scope>
    <source>
        <strain evidence="1">SP3012</strain>
    </source>
</reference>
<dbReference type="RefSeq" id="WP_259091106.1">
    <property type="nucleotide sequence ID" value="NZ_JANTZY010000022.1"/>
</dbReference>
<proteinExistence type="predicted"/>
<name>A0A9X2UPF6_9BACT</name>
<dbReference type="Proteomes" id="UP001155040">
    <property type="component" value="Unassembled WGS sequence"/>
</dbReference>